<dbReference type="OrthoDB" id="5244622at2759"/>
<feature type="compositionally biased region" description="Polar residues" evidence="1">
    <location>
        <begin position="110"/>
        <end position="120"/>
    </location>
</feature>
<evidence type="ECO:0000313" key="2">
    <source>
        <dbReference type="EMBL" id="KAJ4394454.1"/>
    </source>
</evidence>
<reference evidence="2" key="1">
    <citation type="submission" date="2022-10" db="EMBL/GenBank/DDBJ databases">
        <title>Tapping the CABI collections for fungal endophytes: first genome assemblies for Collariella, Neodidymelliopsis, Ascochyta clinopodiicola, Didymella pomorum, Didymosphaeria variabile, Neocosmospora piperis and Neocucurbitaria cava.</title>
        <authorList>
            <person name="Hill R."/>
        </authorList>
    </citation>
    <scope>NUCLEOTIDE SEQUENCE</scope>
    <source>
        <strain evidence="2">IMI 355082</strain>
    </source>
</reference>
<dbReference type="EMBL" id="JAPEVB010000002">
    <property type="protein sequence ID" value="KAJ4394454.1"/>
    <property type="molecule type" value="Genomic_DNA"/>
</dbReference>
<name>A0A9W9D0B9_9PEZI</name>
<evidence type="ECO:0000256" key="1">
    <source>
        <dbReference type="SAM" id="MobiDB-lite"/>
    </source>
</evidence>
<dbReference type="Proteomes" id="UP001140453">
    <property type="component" value="Unassembled WGS sequence"/>
</dbReference>
<evidence type="ECO:0000313" key="3">
    <source>
        <dbReference type="Proteomes" id="UP001140453"/>
    </source>
</evidence>
<dbReference type="AlphaFoldDB" id="A0A9W9D0B9"/>
<keyword evidence="3" id="KW-1185">Reference proteome</keyword>
<feature type="compositionally biased region" description="Basic and acidic residues" evidence="1">
    <location>
        <begin position="554"/>
        <end position="566"/>
    </location>
</feature>
<protein>
    <submittedName>
        <fullName evidence="2">Uncharacterized protein</fullName>
    </submittedName>
</protein>
<feature type="region of interest" description="Disordered" evidence="1">
    <location>
        <begin position="522"/>
        <end position="566"/>
    </location>
</feature>
<organism evidence="2 3">
    <name type="scientific">Gnomoniopsis smithogilvyi</name>
    <dbReference type="NCBI Taxonomy" id="1191159"/>
    <lineage>
        <taxon>Eukaryota</taxon>
        <taxon>Fungi</taxon>
        <taxon>Dikarya</taxon>
        <taxon>Ascomycota</taxon>
        <taxon>Pezizomycotina</taxon>
        <taxon>Sordariomycetes</taxon>
        <taxon>Sordariomycetidae</taxon>
        <taxon>Diaporthales</taxon>
        <taxon>Gnomoniaceae</taxon>
        <taxon>Gnomoniopsis</taxon>
    </lineage>
</organism>
<accession>A0A9W9D0B9</accession>
<feature type="region of interest" description="Disordered" evidence="1">
    <location>
        <begin position="110"/>
        <end position="132"/>
    </location>
</feature>
<comment type="caution">
    <text evidence="2">The sequence shown here is derived from an EMBL/GenBank/DDBJ whole genome shotgun (WGS) entry which is preliminary data.</text>
</comment>
<gene>
    <name evidence="2" type="ORF">N0V93_003672</name>
</gene>
<sequence length="629" mass="70107">MDSTTASGEQDVFSLSLALTAPCASSLKPDPEHPTFVDLLLANNYKAQGHFSSQAPQKDAFCHYNDLGDDKPDEYQCLLNPHVSQIQQITTTSDDVPRRLLQHRIDNIDGSSSSLCTSPRNEYPTDSPMPVREAPFPPVSPTGCVVTIHNLPCDISMRDVLARVSGGEVRTATLLKVKNAICAVIRFKEARSAQLFVHASKSFNDKIWVFQCLGNNSGFTKAQVAYTPTLDTSSLLNDPANIPIEPRFSMEADLATRCLAITNCSFELIEEVWRGLGLSGHLYFPHYTNQFEDIWLDHFQRGRTGRIEFATLHIWFNNTDMALSAKQRFSDSYWSTNMRFEADPCDDTPAVLFFRPIDDAGFAWHSNPNHSLMNVYRVGHISELFQSWREITDAVNNFRKALPRSDDDDSGVHPAEDMAARREAARTNGGFDPVTLLSVSSEDYDSDNEGGRAPPRIDTRRIEAQRVTTRKVVLPSPTACLNVLEKLAASAPSTYVYSPGTCTAMSAVEVGLDDKSEQPDVVLGGLAEDPRDKSFKSPHMPSRRADDDDDDDVKDPTRSEPKTAVSSEEKFASLKKAFTEPTSWYTVSLGEYLACNEQQHKAMGTVFYEPPEGHNSLKRYIWKKDSYSS</sequence>
<proteinExistence type="predicted"/>